<feature type="compositionally biased region" description="Basic and acidic residues" evidence="1">
    <location>
        <begin position="165"/>
        <end position="181"/>
    </location>
</feature>
<feature type="compositionally biased region" description="Basic and acidic residues" evidence="1">
    <location>
        <begin position="114"/>
        <end position="124"/>
    </location>
</feature>
<dbReference type="RefSeq" id="XP_010243119.1">
    <property type="nucleotide sequence ID" value="XM_010244817.1"/>
</dbReference>
<accession>A0A1U7YV25</accession>
<gene>
    <name evidence="3" type="primary">LOC104587273</name>
</gene>
<dbReference type="GeneID" id="104587273"/>
<feature type="compositionally biased region" description="Polar residues" evidence="1">
    <location>
        <begin position="139"/>
        <end position="148"/>
    </location>
</feature>
<feature type="region of interest" description="Disordered" evidence="1">
    <location>
        <begin position="47"/>
        <end position="255"/>
    </location>
</feature>
<feature type="region of interest" description="Disordered" evidence="1">
    <location>
        <begin position="739"/>
        <end position="779"/>
    </location>
</feature>
<feature type="compositionally biased region" description="Basic and acidic residues" evidence="1">
    <location>
        <begin position="226"/>
        <end position="240"/>
    </location>
</feature>
<feature type="compositionally biased region" description="Polar residues" evidence="1">
    <location>
        <begin position="49"/>
        <end position="62"/>
    </location>
</feature>
<feature type="compositionally biased region" description="Basic residues" evidence="1">
    <location>
        <begin position="75"/>
        <end position="85"/>
    </location>
</feature>
<proteinExistence type="predicted"/>
<dbReference type="eggNOG" id="ENOG502S4SM">
    <property type="taxonomic scope" value="Eukaryota"/>
</dbReference>
<sequence length="779" mass="85775">MDFHSLTRKELQTLCKKNKIPANMTNDAMADALKALKNVEGIEDVIVPTTVSENPQSAAESPQKTENRSPDLPKTCRRTSTRRKPVKDLDVLIENEPPSSLLGTRTLRSTRRRTVQEKEQEKENPNILTEKPAEDNVSAILQTPIPQNSRRRTTVVASRQRVNTHIKEDKGGKDEKQEENPPSRVYNTRRSTRLSGKKLLESTQKKGRGKREAIKISALSEEESQESEKKEIDASEKSDASEIVLPGRSPKSMCNANDDVQEDRGSIDDVVLVATESVLLDGVSFSEFPAIKELDVLPEANNHDICEKDTYAAQSEDAAASDESIVEVSSGIKEQDECNADDCCLEVVQDRKFEQVLESNGSNVDAVEDHQSTTCDSGSEVTSQDDPEVFDEIMSEVAIVECQSNLEYEYSAEAEADGKNPNMTEVPALLDGQVSCQLPLECRKTGYVSQEELGSLYSCPAKSPKALGTKECNQSDDQPIPEQENGIDQLSAEVPINMQFEMEYSVPDQLQKCGPVIEQENVKEEFCGEVSVEESIMEINSITGQSETSDGILESGSGADSLPLDGPDDVVLEVERTVILVEKKAVIDQFDGADHENLKAESPIAEGLSSLEQTPMSHEDISTTGSSILEATVTKVPISFAAPDSGSNHHLPLQIEVTPKKSSNMKPRTPLQRTIKVLEDDEENIDNSARKLGVGSGIRNAKLLTVVAEEKENKNKGEEIAQKALKEISLRQLRKMFKEKLQIEGPKNNDNNKEQQLGRTRTALQDLTGNQLASEGKEN</sequence>
<feature type="region of interest" description="Disordered" evidence="1">
    <location>
        <begin position="544"/>
        <end position="566"/>
    </location>
</feature>
<reference evidence="3" key="1">
    <citation type="submission" date="2025-08" db="UniProtKB">
        <authorList>
            <consortium name="RefSeq"/>
        </authorList>
    </citation>
    <scope>IDENTIFICATION</scope>
</reference>
<dbReference type="KEGG" id="nnu:104587273"/>
<dbReference type="AlphaFoldDB" id="A0A1U7YV25"/>
<keyword evidence="2" id="KW-1185">Reference proteome</keyword>
<feature type="compositionally biased region" description="Basic and acidic residues" evidence="1">
    <location>
        <begin position="198"/>
        <end position="214"/>
    </location>
</feature>
<feature type="compositionally biased region" description="Polar residues" evidence="1">
    <location>
        <begin position="754"/>
        <end position="773"/>
    </location>
</feature>
<evidence type="ECO:0000313" key="2">
    <source>
        <dbReference type="Proteomes" id="UP000189703"/>
    </source>
</evidence>
<dbReference type="OrthoDB" id="1916794at2759"/>
<dbReference type="PANTHER" id="PTHR33621">
    <property type="entry name" value="ASPARTIC/GLUTAMIC ACID-RICH PROTEIN"/>
    <property type="match status" value="1"/>
</dbReference>
<dbReference type="PANTHER" id="PTHR33621:SF2">
    <property type="entry name" value="RIBOSOMAL L1 DOMAIN-CONTAINING PROTEIN"/>
    <property type="match status" value="1"/>
</dbReference>
<name>A0A1U7YV25_NELNU</name>
<dbReference type="Proteomes" id="UP000189703">
    <property type="component" value="Unplaced"/>
</dbReference>
<organism evidence="2 3">
    <name type="scientific">Nelumbo nucifera</name>
    <name type="common">Sacred lotus</name>
    <dbReference type="NCBI Taxonomy" id="4432"/>
    <lineage>
        <taxon>Eukaryota</taxon>
        <taxon>Viridiplantae</taxon>
        <taxon>Streptophyta</taxon>
        <taxon>Embryophyta</taxon>
        <taxon>Tracheophyta</taxon>
        <taxon>Spermatophyta</taxon>
        <taxon>Magnoliopsida</taxon>
        <taxon>Proteales</taxon>
        <taxon>Nelumbonaceae</taxon>
        <taxon>Nelumbo</taxon>
    </lineage>
</organism>
<evidence type="ECO:0000313" key="3">
    <source>
        <dbReference type="RefSeq" id="XP_010243119.1"/>
    </source>
</evidence>
<protein>
    <submittedName>
        <fullName evidence="3">Uncharacterized protein LOC104587273</fullName>
    </submittedName>
</protein>
<evidence type="ECO:0000256" key="1">
    <source>
        <dbReference type="SAM" id="MobiDB-lite"/>
    </source>
</evidence>